<feature type="transmembrane region" description="Helical" evidence="2">
    <location>
        <begin position="111"/>
        <end position="131"/>
    </location>
</feature>
<evidence type="ECO:0000256" key="1">
    <source>
        <dbReference type="SAM" id="MobiDB-lite"/>
    </source>
</evidence>
<evidence type="ECO:0000313" key="4">
    <source>
        <dbReference type="Proteomes" id="UP000612899"/>
    </source>
</evidence>
<feature type="region of interest" description="Disordered" evidence="1">
    <location>
        <begin position="1"/>
        <end position="27"/>
    </location>
</feature>
<dbReference type="EMBL" id="BONY01000015">
    <property type="protein sequence ID" value="GIH04849.1"/>
    <property type="molecule type" value="Genomic_DNA"/>
</dbReference>
<keyword evidence="2" id="KW-0472">Membrane</keyword>
<sequence length="501" mass="54899">MPSPHRVDPDDYQPEPHQPAAAETEPGLFRYPQEIFSKISGQPEPDPLPGKWNVGRLLRRFAGSDERLLAWVPQERPRYTGLGGTVLFTALMAFVSMGIALSLAFGTRSPLVWLLAALWFLLILNFDRWIVSAPVPEHRWQKVPTIVVRMGMAFVFGIVIAEPLVLAVFNTAVEQKVHEVRAEELKAYRGNWMACNPDLGSIAGLGAGVAPIPGASAGPSAAPTAAPTPAPTKAPVVNGVDCALYPIPLPDRVRSLATERDQKKTQLTVMEAELATNTAEHTKLVDAAKNDCNGSTGHYGFGPVCRQLYATADAYWASHHMDQLLADVTARRGEVQKLSDEIQAESAAWAAKRDQYVDEQVQRWSQGRGDVGLLERIEALNLLSAKHLALALGIWAVRALFILVDLAPALAKFTSSTTTYDRLVSANLKLGELRYGARRAEDAADAEGWAEDAKANLAVGRARLKAQRTAEYETIMDDLEKHWARVPDHMGREGRRRRGSA</sequence>
<proteinExistence type="predicted"/>
<reference evidence="3" key="1">
    <citation type="submission" date="2021-01" db="EMBL/GenBank/DDBJ databases">
        <title>Whole genome shotgun sequence of Rhizocola hellebori NBRC 109834.</title>
        <authorList>
            <person name="Komaki H."/>
            <person name="Tamura T."/>
        </authorList>
    </citation>
    <scope>NUCLEOTIDE SEQUENCE</scope>
    <source>
        <strain evidence="3">NBRC 109834</strain>
    </source>
</reference>
<dbReference type="RefSeq" id="WP_203908726.1">
    <property type="nucleotide sequence ID" value="NZ_BONY01000015.1"/>
</dbReference>
<accession>A0A8J3Q7H2</accession>
<dbReference type="InterPro" id="IPR025519">
    <property type="entry name" value="DUF4407"/>
</dbReference>
<gene>
    <name evidence="3" type="ORF">Rhe02_29160</name>
</gene>
<evidence type="ECO:0000313" key="3">
    <source>
        <dbReference type="EMBL" id="GIH04849.1"/>
    </source>
</evidence>
<organism evidence="3 4">
    <name type="scientific">Rhizocola hellebori</name>
    <dbReference type="NCBI Taxonomy" id="1392758"/>
    <lineage>
        <taxon>Bacteria</taxon>
        <taxon>Bacillati</taxon>
        <taxon>Actinomycetota</taxon>
        <taxon>Actinomycetes</taxon>
        <taxon>Micromonosporales</taxon>
        <taxon>Micromonosporaceae</taxon>
        <taxon>Rhizocola</taxon>
    </lineage>
</organism>
<evidence type="ECO:0008006" key="5">
    <source>
        <dbReference type="Google" id="ProtNLM"/>
    </source>
</evidence>
<comment type="caution">
    <text evidence="3">The sequence shown here is derived from an EMBL/GenBank/DDBJ whole genome shotgun (WGS) entry which is preliminary data.</text>
</comment>
<feature type="transmembrane region" description="Helical" evidence="2">
    <location>
        <begin position="86"/>
        <end position="105"/>
    </location>
</feature>
<protein>
    <recommendedName>
        <fullName evidence="5">DUF4407 domain-containing protein</fullName>
    </recommendedName>
</protein>
<keyword evidence="2" id="KW-0812">Transmembrane</keyword>
<dbReference type="Proteomes" id="UP000612899">
    <property type="component" value="Unassembled WGS sequence"/>
</dbReference>
<evidence type="ECO:0000256" key="2">
    <source>
        <dbReference type="SAM" id="Phobius"/>
    </source>
</evidence>
<feature type="transmembrane region" description="Helical" evidence="2">
    <location>
        <begin position="152"/>
        <end position="173"/>
    </location>
</feature>
<keyword evidence="4" id="KW-1185">Reference proteome</keyword>
<keyword evidence="2" id="KW-1133">Transmembrane helix</keyword>
<name>A0A8J3Q7H2_9ACTN</name>
<dbReference type="Pfam" id="PF14362">
    <property type="entry name" value="DUF4407"/>
    <property type="match status" value="1"/>
</dbReference>
<dbReference type="AlphaFoldDB" id="A0A8J3Q7H2"/>